<dbReference type="SUPFAM" id="SSF52402">
    <property type="entry name" value="Adenine nucleotide alpha hydrolases-like"/>
    <property type="match status" value="1"/>
</dbReference>
<evidence type="ECO:0000256" key="1">
    <source>
        <dbReference type="ARBA" id="ARBA00008791"/>
    </source>
</evidence>
<dbReference type="Pfam" id="PF00582">
    <property type="entry name" value="Usp"/>
    <property type="match status" value="1"/>
</dbReference>
<gene>
    <name evidence="3" type="ORF">OQ273_12500</name>
</gene>
<dbReference type="EMBL" id="JAPJZI010000001">
    <property type="protein sequence ID" value="MDA5399394.1"/>
    <property type="molecule type" value="Genomic_DNA"/>
</dbReference>
<organism evidence="3 4">
    <name type="scientific">Hoeflea prorocentri</name>
    <dbReference type="NCBI Taxonomy" id="1922333"/>
    <lineage>
        <taxon>Bacteria</taxon>
        <taxon>Pseudomonadati</taxon>
        <taxon>Pseudomonadota</taxon>
        <taxon>Alphaproteobacteria</taxon>
        <taxon>Hyphomicrobiales</taxon>
        <taxon>Rhizobiaceae</taxon>
        <taxon>Hoeflea</taxon>
    </lineage>
</organism>
<dbReference type="PANTHER" id="PTHR46268:SF6">
    <property type="entry name" value="UNIVERSAL STRESS PROTEIN UP12"/>
    <property type="match status" value="1"/>
</dbReference>
<dbReference type="PANTHER" id="PTHR46268">
    <property type="entry name" value="STRESS RESPONSE PROTEIN NHAX"/>
    <property type="match status" value="1"/>
</dbReference>
<dbReference type="AlphaFoldDB" id="A0A9X3UJ33"/>
<evidence type="ECO:0000259" key="2">
    <source>
        <dbReference type="Pfam" id="PF00582"/>
    </source>
</evidence>
<name>A0A9X3UJ33_9HYPH</name>
<dbReference type="Proteomes" id="UP001151234">
    <property type="component" value="Unassembled WGS sequence"/>
</dbReference>
<evidence type="ECO:0000313" key="3">
    <source>
        <dbReference type="EMBL" id="MDA5399394.1"/>
    </source>
</evidence>
<comment type="caution">
    <text evidence="3">The sequence shown here is derived from an EMBL/GenBank/DDBJ whole genome shotgun (WGS) entry which is preliminary data.</text>
</comment>
<dbReference type="Gene3D" id="3.40.50.620">
    <property type="entry name" value="HUPs"/>
    <property type="match status" value="1"/>
</dbReference>
<protein>
    <submittedName>
        <fullName evidence="3">Universal stress protein</fullName>
    </submittedName>
</protein>
<dbReference type="PRINTS" id="PR01438">
    <property type="entry name" value="UNVRSLSTRESS"/>
</dbReference>
<accession>A0A9X3UJ33</accession>
<dbReference type="RefSeq" id="WP_267990832.1">
    <property type="nucleotide sequence ID" value="NZ_JAPJZI010000001.1"/>
</dbReference>
<dbReference type="InterPro" id="IPR014729">
    <property type="entry name" value="Rossmann-like_a/b/a_fold"/>
</dbReference>
<dbReference type="InterPro" id="IPR006015">
    <property type="entry name" value="Universal_stress_UspA"/>
</dbReference>
<dbReference type="CDD" id="cd00293">
    <property type="entry name" value="USP-like"/>
    <property type="match status" value="1"/>
</dbReference>
<reference evidence="3" key="1">
    <citation type="submission" date="2022-11" db="EMBL/GenBank/DDBJ databases">
        <title>Draft genome sequence of Hoeflea poritis E7-10 and Hoeflea prorocentri PM5-8, separated from scleractinian coral Porites lutea and marine dinoflagellate.</title>
        <authorList>
            <person name="Zhang G."/>
            <person name="Wei Q."/>
            <person name="Cai L."/>
        </authorList>
    </citation>
    <scope>NUCLEOTIDE SEQUENCE</scope>
    <source>
        <strain evidence="3">PM5-8</strain>
    </source>
</reference>
<evidence type="ECO:0000313" key="4">
    <source>
        <dbReference type="Proteomes" id="UP001151234"/>
    </source>
</evidence>
<proteinExistence type="inferred from homology"/>
<dbReference type="InterPro" id="IPR006016">
    <property type="entry name" value="UspA"/>
</dbReference>
<sequence length="138" mass="14754">MYQKILVPMALDHGISPQTLAVARTLAADTGQVTAMHVYEAPQGSVTAYLDAEAVNEGFEMARSKLAEKTKDLAGVETVLIKGHTYRTIIDYATEHGIDCIVIGSHKPGLGDYFLGSTAARVVRHAPCAVHVCRSSDA</sequence>
<comment type="similarity">
    <text evidence="1">Belongs to the universal stress protein A family.</text>
</comment>
<feature type="domain" description="UspA" evidence="2">
    <location>
        <begin position="1"/>
        <end position="134"/>
    </location>
</feature>
<keyword evidence="4" id="KW-1185">Reference proteome</keyword>